<evidence type="ECO:0000313" key="4">
    <source>
        <dbReference type="Proteomes" id="UP000273611"/>
    </source>
</evidence>
<dbReference type="RefSeq" id="WP_028755437.1">
    <property type="nucleotide sequence ID" value="NZ_BMFI01000009.1"/>
</dbReference>
<sequence>MKLLGITCLSTLVLMPSLGSTETLGEAEIRRDIIGRTVYLSTPLGGELPLIFRSSGKVDGNGKAIGLGRYFKPSDSGRWWIDANRLCQKFQSWNKGRPMCFALERTGANKVKWTRDNGRTGVARIGN</sequence>
<dbReference type="AlphaFoldDB" id="A0A3S0STB9"/>
<name>A0A3S0STB9_9HYPH</name>
<dbReference type="Proteomes" id="UP000219972">
    <property type="component" value="Unassembled WGS sequence"/>
</dbReference>
<evidence type="ECO:0000313" key="1">
    <source>
        <dbReference type="EMBL" id="PDS51663.1"/>
    </source>
</evidence>
<protein>
    <recommendedName>
        <fullName evidence="5">DUF995 domain-containing protein</fullName>
    </recommendedName>
</protein>
<evidence type="ECO:0008006" key="5">
    <source>
        <dbReference type="Google" id="ProtNLM"/>
    </source>
</evidence>
<evidence type="ECO:0000313" key="3">
    <source>
        <dbReference type="Proteomes" id="UP000219972"/>
    </source>
</evidence>
<evidence type="ECO:0000313" key="2">
    <source>
        <dbReference type="EMBL" id="RUL99606.1"/>
    </source>
</evidence>
<reference evidence="2" key="3">
    <citation type="submission" date="2018-11" db="EMBL/GenBank/DDBJ databases">
        <authorList>
            <person name="Huo Y."/>
        </authorList>
    </citation>
    <scope>NUCLEOTIDE SEQUENCE</scope>
    <source>
        <strain evidence="2">CCBAU 23252</strain>
    </source>
</reference>
<keyword evidence="3" id="KW-1185">Reference proteome</keyword>
<proteinExistence type="predicted"/>
<dbReference type="EMBL" id="NWSL01000007">
    <property type="protein sequence ID" value="PDS51663.1"/>
    <property type="molecule type" value="Genomic_DNA"/>
</dbReference>
<accession>A0A3S0STB9</accession>
<dbReference type="Proteomes" id="UP000273611">
    <property type="component" value="Unassembled WGS sequence"/>
</dbReference>
<dbReference type="EMBL" id="RIBW01000010">
    <property type="protein sequence ID" value="RUL99606.1"/>
    <property type="molecule type" value="Genomic_DNA"/>
</dbReference>
<reference evidence="2 4" key="1">
    <citation type="journal article" date="2015" name="Int. J. Syst. Evol. Microbiol.">
        <title>Rhizobium anhuiense sp. nov., isolated from effective nodules of Vicia faba and Pisum sativum.</title>
        <authorList>
            <person name="Zhang Y.J."/>
            <person name="Zheng W.T."/>
            <person name="Everall I."/>
            <person name="Young J.P."/>
            <person name="Zhang X.X."/>
            <person name="Tian C.F."/>
            <person name="Sui X.H."/>
            <person name="Wang E.T."/>
            <person name="Chen W.X."/>
        </authorList>
    </citation>
    <scope>NUCLEOTIDE SEQUENCE [LARGE SCALE GENOMIC DNA]</scope>
    <source>
        <strain evidence="2 4">CCBAU 23252</strain>
    </source>
</reference>
<comment type="caution">
    <text evidence="2">The sequence shown here is derived from an EMBL/GenBank/DDBJ whole genome shotgun (WGS) entry which is preliminary data.</text>
</comment>
<gene>
    <name evidence="1" type="ORF">CO662_14115</name>
    <name evidence="2" type="ORF">EEQ99_20825</name>
</gene>
<organism evidence="2 4">
    <name type="scientific">Rhizobium anhuiense</name>
    <dbReference type="NCBI Taxonomy" id="1184720"/>
    <lineage>
        <taxon>Bacteria</taxon>
        <taxon>Pseudomonadati</taxon>
        <taxon>Pseudomonadota</taxon>
        <taxon>Alphaproteobacteria</taxon>
        <taxon>Hyphomicrobiales</taxon>
        <taxon>Rhizobiaceae</taxon>
        <taxon>Rhizobium/Agrobacterium group</taxon>
        <taxon>Rhizobium</taxon>
    </lineage>
</organism>
<reference evidence="1 3" key="2">
    <citation type="submission" date="2017-09" db="EMBL/GenBank/DDBJ databases">
        <title>Comparative genomics of rhizobia isolated from Phaseolus vulgaris in China.</title>
        <authorList>
            <person name="Tong W."/>
        </authorList>
    </citation>
    <scope>NUCLEOTIDE SEQUENCE [LARGE SCALE GENOMIC DNA]</scope>
    <source>
        <strain evidence="1 3">Y27</strain>
    </source>
</reference>